<evidence type="ECO:0000313" key="3">
    <source>
        <dbReference type="Proteomes" id="UP001500432"/>
    </source>
</evidence>
<name>A0ABN3BI01_9MICC</name>
<feature type="compositionally biased region" description="Basic and acidic residues" evidence="1">
    <location>
        <begin position="55"/>
        <end position="67"/>
    </location>
</feature>
<feature type="region of interest" description="Disordered" evidence="1">
    <location>
        <begin position="49"/>
        <end position="77"/>
    </location>
</feature>
<organism evidence="2 3">
    <name type="scientific">Sinomonas flava</name>
    <dbReference type="NCBI Taxonomy" id="496857"/>
    <lineage>
        <taxon>Bacteria</taxon>
        <taxon>Bacillati</taxon>
        <taxon>Actinomycetota</taxon>
        <taxon>Actinomycetes</taxon>
        <taxon>Micrococcales</taxon>
        <taxon>Micrococcaceae</taxon>
        <taxon>Sinomonas</taxon>
    </lineage>
</organism>
<dbReference type="Pfam" id="PF20242">
    <property type="entry name" value="Emfourin"/>
    <property type="match status" value="1"/>
</dbReference>
<evidence type="ECO:0000313" key="2">
    <source>
        <dbReference type="EMBL" id="GAA2196212.1"/>
    </source>
</evidence>
<dbReference type="Proteomes" id="UP001500432">
    <property type="component" value="Unassembled WGS sequence"/>
</dbReference>
<dbReference type="InterPro" id="IPR049457">
    <property type="entry name" value="Emfourin"/>
</dbReference>
<sequence>MEGGRRPHVKLTIRRGGGISGIVTRTELDTAALPDPVAEDLVGEVQRAGLQDLPAPHHEVRAPEGQRESPAPTAARQPDSQLYEIFVEGLGAAPFSARYTDESLPEQVRHLMELIDARPERTDSVEM</sequence>
<protein>
    <submittedName>
        <fullName evidence="2">Uncharacterized protein</fullName>
    </submittedName>
</protein>
<keyword evidence="3" id="KW-1185">Reference proteome</keyword>
<reference evidence="2 3" key="1">
    <citation type="journal article" date="2019" name="Int. J. Syst. Evol. Microbiol.">
        <title>The Global Catalogue of Microorganisms (GCM) 10K type strain sequencing project: providing services to taxonomists for standard genome sequencing and annotation.</title>
        <authorList>
            <consortium name="The Broad Institute Genomics Platform"/>
            <consortium name="The Broad Institute Genome Sequencing Center for Infectious Disease"/>
            <person name="Wu L."/>
            <person name="Ma J."/>
        </authorList>
    </citation>
    <scope>NUCLEOTIDE SEQUENCE [LARGE SCALE GENOMIC DNA]</scope>
    <source>
        <strain evidence="2 3">JCM 16034</strain>
    </source>
</reference>
<dbReference type="EMBL" id="BAAAQW010000001">
    <property type="protein sequence ID" value="GAA2196212.1"/>
    <property type="molecule type" value="Genomic_DNA"/>
</dbReference>
<evidence type="ECO:0000256" key="1">
    <source>
        <dbReference type="SAM" id="MobiDB-lite"/>
    </source>
</evidence>
<comment type="caution">
    <text evidence="2">The sequence shown here is derived from an EMBL/GenBank/DDBJ whole genome shotgun (WGS) entry which is preliminary data.</text>
</comment>
<proteinExistence type="predicted"/>
<accession>A0ABN3BI01</accession>
<gene>
    <name evidence="2" type="ORF">GCM10009849_00450</name>
</gene>